<dbReference type="SUPFAM" id="SSF81383">
    <property type="entry name" value="F-box domain"/>
    <property type="match status" value="1"/>
</dbReference>
<dbReference type="AlphaFoldDB" id="A0A5A7SHJ7"/>
<dbReference type="Gene3D" id="1.20.1280.50">
    <property type="match status" value="1"/>
</dbReference>
<dbReference type="InterPro" id="IPR005174">
    <property type="entry name" value="KIB1-4_b-propeller"/>
</dbReference>
<dbReference type="EMBL" id="SSTD01010113">
    <property type="protein sequence ID" value="TYK12503.1"/>
    <property type="molecule type" value="Genomic_DNA"/>
</dbReference>
<dbReference type="STRING" id="1194695.A0A5A7SHJ7"/>
<accession>A0A5A7SHJ7</accession>
<dbReference type="Pfam" id="PF03478">
    <property type="entry name" value="Beta-prop_KIB1-4"/>
    <property type="match status" value="1"/>
</dbReference>
<dbReference type="PANTHER" id="PTHR47123">
    <property type="entry name" value="F-BOX PROTEIN SKIP23"/>
    <property type="match status" value="1"/>
</dbReference>
<protein>
    <submittedName>
        <fullName evidence="3 4">F-box protein</fullName>
    </submittedName>
</protein>
<dbReference type="InterPro" id="IPR051304">
    <property type="entry name" value="SCF_F-box_domain"/>
</dbReference>
<dbReference type="InterPro" id="IPR001810">
    <property type="entry name" value="F-box_dom"/>
</dbReference>
<evidence type="ECO:0000313" key="5">
    <source>
        <dbReference type="Proteomes" id="UP000321393"/>
    </source>
</evidence>
<dbReference type="InterPro" id="IPR036047">
    <property type="entry name" value="F-box-like_dom_sf"/>
</dbReference>
<feature type="domain" description="F-box" evidence="1">
    <location>
        <begin position="8"/>
        <end position="41"/>
    </location>
</feature>
<evidence type="ECO:0000259" key="2">
    <source>
        <dbReference type="Pfam" id="PF03478"/>
    </source>
</evidence>
<evidence type="ECO:0000313" key="6">
    <source>
        <dbReference type="Proteomes" id="UP000321947"/>
    </source>
</evidence>
<evidence type="ECO:0000313" key="3">
    <source>
        <dbReference type="EMBL" id="KAA0025628.1"/>
    </source>
</evidence>
<evidence type="ECO:0000259" key="1">
    <source>
        <dbReference type="Pfam" id="PF00646"/>
    </source>
</evidence>
<evidence type="ECO:0000313" key="4">
    <source>
        <dbReference type="EMBL" id="TYK12503.1"/>
    </source>
</evidence>
<feature type="domain" description="KIB1-4 beta-propeller" evidence="2">
    <location>
        <begin position="86"/>
        <end position="364"/>
    </location>
</feature>
<name>A0A5A7SHJ7_CUCMM</name>
<proteinExistence type="predicted"/>
<sequence length="412" mass="47223">MEDSRVRWSDLPPELWPIIGKRLDTYIDVLRFRSVCRSWRASLPPFNAVSPLLPLDLPSPVFAADHLTDAFLIRRIIYRLSPLDHHKTFSFASSSTSSSSSSSYCAAEGWLAKVESTKLGKMRFLHPLSTRYAKCNSDLFRKEVNLLDFGIYEVAKSYTLGYTNGSPVPRITKVVMFPDSPWIDVKKCTILAVYAGGKLGFAKHGDDKWTLIDHRNFHYDDVIVYKGQFYAVDRWGTVFWIDSSMRLVQFSPPLCGFGNQKHLVECNGELYVVDRFLDKEPLLWNADIFHIHWLNNLIEDSPPKVIDFKLHRLDQEWGRWVEVKNLGNQSFILGNDCCFSVSTPNFEGLKGSCIYFTHTPKCALGYNTHVFELEDKRILKASSNDNAPIFRPPPIWLNLEVTQIEEDAADNQ</sequence>
<dbReference type="Proteomes" id="UP000321393">
    <property type="component" value="Unassembled WGS sequence"/>
</dbReference>
<reference evidence="5 6" key="1">
    <citation type="submission" date="2019-08" db="EMBL/GenBank/DDBJ databases">
        <title>Draft genome sequences of two oriental melons (Cucumis melo L. var makuwa).</title>
        <authorList>
            <person name="Kwon S.-Y."/>
        </authorList>
    </citation>
    <scope>NUCLEOTIDE SEQUENCE [LARGE SCALE GENOMIC DNA]</scope>
    <source>
        <strain evidence="6">cv. Chang Bougi</strain>
        <strain evidence="5">cv. SW 3</strain>
        <tissue evidence="3">Leaf</tissue>
    </source>
</reference>
<dbReference type="Proteomes" id="UP000321947">
    <property type="component" value="Unassembled WGS sequence"/>
</dbReference>
<dbReference type="PANTHER" id="PTHR47123:SF28">
    <property type="entry name" value="F-BOX DOMAIN-CONTAINING PROTEIN"/>
    <property type="match status" value="1"/>
</dbReference>
<dbReference type="OrthoDB" id="638130at2759"/>
<dbReference type="Pfam" id="PF00646">
    <property type="entry name" value="F-box"/>
    <property type="match status" value="1"/>
</dbReference>
<dbReference type="EMBL" id="SSTE01023086">
    <property type="protein sequence ID" value="KAA0025628.1"/>
    <property type="molecule type" value="Genomic_DNA"/>
</dbReference>
<gene>
    <name evidence="4" type="ORF">E5676_scaffold255G00810</name>
    <name evidence="3" type="ORF">E6C27_scaffold253G001200</name>
</gene>
<organism evidence="3 5">
    <name type="scientific">Cucumis melo var. makuwa</name>
    <name type="common">Oriental melon</name>
    <dbReference type="NCBI Taxonomy" id="1194695"/>
    <lineage>
        <taxon>Eukaryota</taxon>
        <taxon>Viridiplantae</taxon>
        <taxon>Streptophyta</taxon>
        <taxon>Embryophyta</taxon>
        <taxon>Tracheophyta</taxon>
        <taxon>Spermatophyta</taxon>
        <taxon>Magnoliopsida</taxon>
        <taxon>eudicotyledons</taxon>
        <taxon>Gunneridae</taxon>
        <taxon>Pentapetalae</taxon>
        <taxon>rosids</taxon>
        <taxon>fabids</taxon>
        <taxon>Cucurbitales</taxon>
        <taxon>Cucurbitaceae</taxon>
        <taxon>Benincaseae</taxon>
        <taxon>Cucumis</taxon>
    </lineage>
</organism>
<comment type="caution">
    <text evidence="3">The sequence shown here is derived from an EMBL/GenBank/DDBJ whole genome shotgun (WGS) entry which is preliminary data.</text>
</comment>